<dbReference type="PANTHER" id="PTHR48105">
    <property type="entry name" value="THIOREDOXIN REDUCTASE 1-RELATED-RELATED"/>
    <property type="match status" value="1"/>
</dbReference>
<accession>A0A1G7UYS6</accession>
<protein>
    <submittedName>
        <fullName evidence="5">Thioredoxin reductase</fullName>
    </submittedName>
</protein>
<keyword evidence="6" id="KW-1185">Reference proteome</keyword>
<name>A0A1G7UYS6_9ACTN</name>
<dbReference type="Pfam" id="PF07992">
    <property type="entry name" value="Pyr_redox_2"/>
    <property type="match status" value="2"/>
</dbReference>
<gene>
    <name evidence="5" type="ORF">SAMN05421505_10526</name>
</gene>
<dbReference type="RefSeq" id="WP_093169339.1">
    <property type="nucleotide sequence ID" value="NZ_FNCN01000005.1"/>
</dbReference>
<evidence type="ECO:0000256" key="2">
    <source>
        <dbReference type="ARBA" id="ARBA00023002"/>
    </source>
</evidence>
<dbReference type="SUPFAM" id="SSF51905">
    <property type="entry name" value="FAD/NAD(P)-binding domain"/>
    <property type="match status" value="1"/>
</dbReference>
<feature type="domain" description="FAD/NAD(P)-binding" evidence="4">
    <location>
        <begin position="4"/>
        <end position="151"/>
    </location>
</feature>
<dbReference type="GO" id="GO:0004791">
    <property type="term" value="F:thioredoxin-disulfide reductase (NADPH) activity"/>
    <property type="evidence" value="ECO:0007669"/>
    <property type="project" value="UniProtKB-EC"/>
</dbReference>
<dbReference type="Gene3D" id="3.50.50.60">
    <property type="entry name" value="FAD/NAD(P)-binding domain"/>
    <property type="match status" value="2"/>
</dbReference>
<dbReference type="PRINTS" id="PR00368">
    <property type="entry name" value="FADPNR"/>
</dbReference>
<keyword evidence="2" id="KW-0560">Oxidoreductase</keyword>
<dbReference type="Proteomes" id="UP000198923">
    <property type="component" value="Unassembled WGS sequence"/>
</dbReference>
<feature type="domain" description="FAD/NAD(P)-binding" evidence="4">
    <location>
        <begin position="196"/>
        <end position="279"/>
    </location>
</feature>
<comment type="catalytic activity">
    <reaction evidence="3">
        <text>[thioredoxin]-dithiol + NADP(+) = [thioredoxin]-disulfide + NADPH + H(+)</text>
        <dbReference type="Rhea" id="RHEA:20345"/>
        <dbReference type="Rhea" id="RHEA-COMP:10698"/>
        <dbReference type="Rhea" id="RHEA-COMP:10700"/>
        <dbReference type="ChEBI" id="CHEBI:15378"/>
        <dbReference type="ChEBI" id="CHEBI:29950"/>
        <dbReference type="ChEBI" id="CHEBI:50058"/>
        <dbReference type="ChEBI" id="CHEBI:57783"/>
        <dbReference type="ChEBI" id="CHEBI:58349"/>
        <dbReference type="EC" id="1.8.1.9"/>
    </reaction>
</comment>
<dbReference type="EMBL" id="FNCN01000005">
    <property type="protein sequence ID" value="SDG52441.1"/>
    <property type="molecule type" value="Genomic_DNA"/>
</dbReference>
<dbReference type="OrthoDB" id="9786503at2"/>
<sequence length="294" mass="31949">MEQFDVAIAGGGPAGLTAAMTLSRSRFKTVVLESPAPPRNAMSLGMHGIVGLDGLSPAEYRARAWADLGAYGMAWRRDAEVDDVVSADGGGFTVVPRHGEPVWARRVLLATGMVDDYPEVEGFRECWGKTVIHCPFCGGWENGDRPWGVVVATAEQARVAAAKFAPWSQDVLLFGNGADPREPGEDDLPLVVETITRLHHADGDLRAVELADGTVVERRTLVWRPRQRQVPLVERLGLVVSDDGFVKTDEARRTSIPGVYAAGDLTTDWQTVVTSVHAGSMAAYWMLIDSRDRL</sequence>
<reference evidence="5 6" key="1">
    <citation type="submission" date="2016-10" db="EMBL/GenBank/DDBJ databases">
        <authorList>
            <person name="de Groot N.N."/>
        </authorList>
    </citation>
    <scope>NUCLEOTIDE SEQUENCE [LARGE SCALE GENOMIC DNA]</scope>
    <source>
        <strain evidence="5 6">CPCC 201354</strain>
    </source>
</reference>
<dbReference type="InterPro" id="IPR036188">
    <property type="entry name" value="FAD/NAD-bd_sf"/>
</dbReference>
<evidence type="ECO:0000256" key="3">
    <source>
        <dbReference type="ARBA" id="ARBA00048132"/>
    </source>
</evidence>
<keyword evidence="1" id="KW-0285">Flavoprotein</keyword>
<dbReference type="InterPro" id="IPR050097">
    <property type="entry name" value="Ferredoxin-NADP_redctase_2"/>
</dbReference>
<organism evidence="5 6">
    <name type="scientific">Sinosporangium album</name>
    <dbReference type="NCBI Taxonomy" id="504805"/>
    <lineage>
        <taxon>Bacteria</taxon>
        <taxon>Bacillati</taxon>
        <taxon>Actinomycetota</taxon>
        <taxon>Actinomycetes</taxon>
        <taxon>Streptosporangiales</taxon>
        <taxon>Streptosporangiaceae</taxon>
        <taxon>Sinosporangium</taxon>
    </lineage>
</organism>
<evidence type="ECO:0000259" key="4">
    <source>
        <dbReference type="Pfam" id="PF07992"/>
    </source>
</evidence>
<proteinExistence type="predicted"/>
<dbReference type="STRING" id="504805.SAMN05421505_10526"/>
<dbReference type="AlphaFoldDB" id="A0A1G7UYS6"/>
<dbReference type="PRINTS" id="PR00469">
    <property type="entry name" value="PNDRDTASEII"/>
</dbReference>
<dbReference type="InterPro" id="IPR023753">
    <property type="entry name" value="FAD/NAD-binding_dom"/>
</dbReference>
<evidence type="ECO:0000313" key="5">
    <source>
        <dbReference type="EMBL" id="SDG52441.1"/>
    </source>
</evidence>
<evidence type="ECO:0000313" key="6">
    <source>
        <dbReference type="Proteomes" id="UP000198923"/>
    </source>
</evidence>
<evidence type="ECO:0000256" key="1">
    <source>
        <dbReference type="ARBA" id="ARBA00022630"/>
    </source>
</evidence>